<dbReference type="PANTHER" id="PTHR45661">
    <property type="entry name" value="SURFACE ANTIGEN"/>
    <property type="match status" value="1"/>
</dbReference>
<evidence type="ECO:0000313" key="1">
    <source>
        <dbReference type="EMBL" id="JAP90904.1"/>
    </source>
</evidence>
<dbReference type="InterPro" id="IPR053139">
    <property type="entry name" value="Surface_bspA-like"/>
</dbReference>
<name>A0A146K4T6_9EUKA</name>
<dbReference type="Gene3D" id="3.80.10.10">
    <property type="entry name" value="Ribonuclease Inhibitor"/>
    <property type="match status" value="2"/>
</dbReference>
<proteinExistence type="predicted"/>
<dbReference type="InterPro" id="IPR032675">
    <property type="entry name" value="LRR_dom_sf"/>
</dbReference>
<protein>
    <submittedName>
        <fullName evidence="1">Leucine rich repeats-containing protein</fullName>
    </submittedName>
</protein>
<organism evidence="1">
    <name type="scientific">Trepomonas sp. PC1</name>
    <dbReference type="NCBI Taxonomy" id="1076344"/>
    <lineage>
        <taxon>Eukaryota</taxon>
        <taxon>Metamonada</taxon>
        <taxon>Diplomonadida</taxon>
        <taxon>Hexamitidae</taxon>
        <taxon>Hexamitinae</taxon>
        <taxon>Trepomonas</taxon>
    </lineage>
</organism>
<dbReference type="PANTHER" id="PTHR45661:SF3">
    <property type="entry name" value="IG-LIKE DOMAIN-CONTAINING PROTEIN"/>
    <property type="match status" value="1"/>
</dbReference>
<dbReference type="EMBL" id="GDID01005702">
    <property type="protein sequence ID" value="JAP90904.1"/>
    <property type="molecule type" value="Transcribed_RNA"/>
</dbReference>
<dbReference type="Pfam" id="PF13306">
    <property type="entry name" value="LRR_5"/>
    <property type="match status" value="2"/>
</dbReference>
<feature type="non-terminal residue" evidence="1">
    <location>
        <position position="1"/>
    </location>
</feature>
<dbReference type="InterPro" id="IPR026906">
    <property type="entry name" value="LRR_5"/>
</dbReference>
<accession>A0A146K4T6</accession>
<gene>
    <name evidence="1" type="ORF">TPC1_17648</name>
</gene>
<dbReference type="AlphaFoldDB" id="A0A146K4T6"/>
<reference evidence="1" key="1">
    <citation type="submission" date="2015-07" db="EMBL/GenBank/DDBJ databases">
        <title>Adaptation to a free-living lifestyle via gene acquisitions in the diplomonad Trepomonas sp. PC1.</title>
        <authorList>
            <person name="Xu F."/>
            <person name="Jerlstrom-Hultqvist J."/>
            <person name="Kolisko M."/>
            <person name="Simpson A.G.B."/>
            <person name="Roger A.J."/>
            <person name="Svard S.G."/>
            <person name="Andersson J.O."/>
        </authorList>
    </citation>
    <scope>NUCLEOTIDE SEQUENCE</scope>
    <source>
        <strain evidence="1">PC1</strain>
    </source>
</reference>
<dbReference type="SUPFAM" id="SSF52058">
    <property type="entry name" value="L domain-like"/>
    <property type="match status" value="1"/>
</dbReference>
<sequence length="472" mass="54261">LFSSEETMIPQQINNSLVILDDVVNSDTLLNIDLSHILYLILPNAVEIQLSTFKDAGSIRLVYAPKAEIIGDHAFQRCTALSVFIGDNLKSVGENGFNECFNLCHINLQNVENFGDHSFKVVGLREIVNKKCKKLGNQAIEDNPQLIQIDFEELEQLDFAQLCQDYILMAFRLPKCENVSEIGQFKKNHFLLEGQPQEQKQEWKPQITADSNQLIKHQFEEIQQLQKIQYQYQPDFDQIKKLNCDIKQFDHNQIRYSLEFSKYPMKQLVIKGLVLLKQKIVPSLAFEENPHLNFVHGPQIQKIEKGAFQGCFFIKRFFSQQLKIIEAESFIGCPWLSQIDLRNVEQLGESAFCFCHGLVDLRFDALEEILDGTFEECKGLRQIIGKKVKKIAENAFDECCKINVVSQQLEAGDHESYVVGKRIEFQEILVDTLVERKNLLQSINTYCGLALSARLYQAKKKEIYQVAIGKVK</sequence>